<reference evidence="12" key="2">
    <citation type="submission" date="2021-04" db="EMBL/GenBank/DDBJ databases">
        <authorList>
            <person name="Podell S."/>
        </authorList>
    </citation>
    <scope>NUCLEOTIDE SEQUENCE</scope>
    <source>
        <strain evidence="12">Hildebrandi</strain>
    </source>
</reference>
<keyword evidence="4" id="KW-0732">Signal</keyword>
<dbReference type="InterPro" id="IPR045266">
    <property type="entry name" value="DOH_DOMON"/>
</dbReference>
<comment type="caution">
    <text evidence="12">The sequence shown here is derived from an EMBL/GenBank/DDBJ whole genome shotgun (WGS) entry which is preliminary data.</text>
</comment>
<dbReference type="CDD" id="cd09631">
    <property type="entry name" value="DOMON_DOH"/>
    <property type="match status" value="2"/>
</dbReference>
<dbReference type="Proteomes" id="UP000693970">
    <property type="component" value="Unassembled WGS sequence"/>
</dbReference>
<organism evidence="12 13">
    <name type="scientific">Nitzschia inconspicua</name>
    <dbReference type="NCBI Taxonomy" id="303405"/>
    <lineage>
        <taxon>Eukaryota</taxon>
        <taxon>Sar</taxon>
        <taxon>Stramenopiles</taxon>
        <taxon>Ochrophyta</taxon>
        <taxon>Bacillariophyta</taxon>
        <taxon>Bacillariophyceae</taxon>
        <taxon>Bacillariophycidae</taxon>
        <taxon>Bacillariales</taxon>
        <taxon>Bacillariaceae</taxon>
        <taxon>Nitzschia</taxon>
    </lineage>
</organism>
<feature type="domain" description="DOMON" evidence="10">
    <location>
        <begin position="605"/>
        <end position="729"/>
    </location>
</feature>
<keyword evidence="13" id="KW-1185">Reference proteome</keyword>
<evidence type="ECO:0000256" key="1">
    <source>
        <dbReference type="ARBA" id="ARBA00004370"/>
    </source>
</evidence>
<feature type="compositionally biased region" description="Polar residues" evidence="8">
    <location>
        <begin position="40"/>
        <end position="60"/>
    </location>
</feature>
<comment type="subcellular location">
    <subcellularLocation>
        <location evidence="1">Membrane</location>
    </subcellularLocation>
</comment>
<dbReference type="InterPro" id="IPR006593">
    <property type="entry name" value="Cyt_b561/ferric_Rdtase_TM"/>
</dbReference>
<feature type="transmembrane region" description="Helical" evidence="9">
    <location>
        <begin position="919"/>
        <end position="938"/>
    </location>
</feature>
<gene>
    <name evidence="12" type="ORF">IV203_024228</name>
</gene>
<feature type="transmembrane region" description="Helical" evidence="9">
    <location>
        <begin position="843"/>
        <end position="861"/>
    </location>
</feature>
<dbReference type="InterPro" id="IPR005018">
    <property type="entry name" value="DOMON_domain"/>
</dbReference>
<dbReference type="SMART" id="SM00664">
    <property type="entry name" value="DoH"/>
    <property type="match status" value="2"/>
</dbReference>
<evidence type="ECO:0000259" key="11">
    <source>
        <dbReference type="PROSITE" id="PS50939"/>
    </source>
</evidence>
<proteinExistence type="predicted"/>
<dbReference type="PROSITE" id="PS50836">
    <property type="entry name" value="DOMON"/>
    <property type="match status" value="2"/>
</dbReference>
<feature type="domain" description="DOMON" evidence="10">
    <location>
        <begin position="421"/>
        <end position="539"/>
    </location>
</feature>
<dbReference type="PROSITE" id="PS50939">
    <property type="entry name" value="CYTOCHROME_B561"/>
    <property type="match status" value="1"/>
</dbReference>
<evidence type="ECO:0000256" key="3">
    <source>
        <dbReference type="ARBA" id="ARBA00022692"/>
    </source>
</evidence>
<dbReference type="GO" id="GO:0016020">
    <property type="term" value="C:membrane"/>
    <property type="evidence" value="ECO:0007669"/>
    <property type="project" value="UniProtKB-SubCell"/>
</dbReference>
<accession>A0A9K3KBL5</accession>
<evidence type="ECO:0000256" key="5">
    <source>
        <dbReference type="ARBA" id="ARBA00022982"/>
    </source>
</evidence>
<feature type="transmembrane region" description="Helical" evidence="9">
    <location>
        <begin position="767"/>
        <end position="790"/>
    </location>
</feature>
<keyword evidence="2" id="KW-0813">Transport</keyword>
<evidence type="ECO:0000256" key="7">
    <source>
        <dbReference type="ARBA" id="ARBA00023136"/>
    </source>
</evidence>
<feature type="domain" description="Cytochrome b561" evidence="11">
    <location>
        <begin position="728"/>
        <end position="937"/>
    </location>
</feature>
<feature type="region of interest" description="Disordered" evidence="8">
    <location>
        <begin position="1"/>
        <end position="101"/>
    </location>
</feature>
<evidence type="ECO:0000259" key="10">
    <source>
        <dbReference type="PROSITE" id="PS50836"/>
    </source>
</evidence>
<evidence type="ECO:0000313" key="13">
    <source>
        <dbReference type="Proteomes" id="UP000693970"/>
    </source>
</evidence>
<name>A0A9K3KBL5_9STRA</name>
<evidence type="ECO:0000256" key="6">
    <source>
        <dbReference type="ARBA" id="ARBA00022989"/>
    </source>
</evidence>
<evidence type="ECO:0000256" key="4">
    <source>
        <dbReference type="ARBA" id="ARBA00022729"/>
    </source>
</evidence>
<evidence type="ECO:0000256" key="2">
    <source>
        <dbReference type="ARBA" id="ARBA00022448"/>
    </source>
</evidence>
<dbReference type="EMBL" id="JAGRRH010000027">
    <property type="protein sequence ID" value="KAG7340685.1"/>
    <property type="molecule type" value="Genomic_DNA"/>
</dbReference>
<dbReference type="SMART" id="SM00665">
    <property type="entry name" value="B561"/>
    <property type="match status" value="1"/>
</dbReference>
<dbReference type="AlphaFoldDB" id="A0A9K3KBL5"/>
<feature type="transmembrane region" description="Helical" evidence="9">
    <location>
        <begin position="881"/>
        <end position="899"/>
    </location>
</feature>
<keyword evidence="5" id="KW-0249">Electron transport</keyword>
<evidence type="ECO:0000256" key="8">
    <source>
        <dbReference type="SAM" id="MobiDB-lite"/>
    </source>
</evidence>
<dbReference type="CDD" id="cd08760">
    <property type="entry name" value="Cyt_b561_FRRS1_like"/>
    <property type="match status" value="1"/>
</dbReference>
<evidence type="ECO:0000313" key="12">
    <source>
        <dbReference type="EMBL" id="KAG7340685.1"/>
    </source>
</evidence>
<evidence type="ECO:0000256" key="9">
    <source>
        <dbReference type="SAM" id="Phobius"/>
    </source>
</evidence>
<feature type="compositionally biased region" description="Polar residues" evidence="8">
    <location>
        <begin position="1"/>
        <end position="11"/>
    </location>
</feature>
<dbReference type="PANTHER" id="PTHR23130">
    <property type="entry name" value="CYTOCHROME B561 AND DOMON DOMAIN-CONTAINING PROTEIN"/>
    <property type="match status" value="1"/>
</dbReference>
<keyword evidence="3 9" id="KW-0812">Transmembrane</keyword>
<dbReference type="OrthoDB" id="48754at2759"/>
<keyword evidence="7 9" id="KW-0472">Membrane</keyword>
<reference evidence="12" key="1">
    <citation type="journal article" date="2021" name="Sci. Rep.">
        <title>Diploid genomic architecture of Nitzschia inconspicua, an elite biomass production diatom.</title>
        <authorList>
            <person name="Oliver A."/>
            <person name="Podell S."/>
            <person name="Pinowska A."/>
            <person name="Traller J.C."/>
            <person name="Smith S.R."/>
            <person name="McClure R."/>
            <person name="Beliaev A."/>
            <person name="Bohutskyi P."/>
            <person name="Hill E.A."/>
            <person name="Rabines A."/>
            <person name="Zheng H."/>
            <person name="Allen L.Z."/>
            <person name="Kuo A."/>
            <person name="Grigoriev I.V."/>
            <person name="Allen A.E."/>
            <person name="Hazlebeck D."/>
            <person name="Allen E.E."/>
        </authorList>
    </citation>
    <scope>NUCLEOTIDE SEQUENCE</scope>
    <source>
        <strain evidence="12">Hildebrandi</strain>
    </source>
</reference>
<dbReference type="PANTHER" id="PTHR23130:SF171">
    <property type="entry name" value="OS01G0895300 PROTEIN"/>
    <property type="match status" value="1"/>
</dbReference>
<dbReference type="Pfam" id="PF03188">
    <property type="entry name" value="Cytochrom_B561"/>
    <property type="match status" value="1"/>
</dbReference>
<protein>
    <submittedName>
        <fullName evidence="12">DOmon domain containing protein</fullName>
    </submittedName>
</protein>
<sequence>MEDQLSSPASSSRRKDHSPQVPIRKVTPVASARSMIHMNGLSSGENTSPSANPTTGISHTDPTRVHSPSADVDYCYGDAVPDSETRRISSPSRDVDVYGYESGSPDVAKKYSPDTAGLYGYEPGSPDVARSSKVVSDSTDHYRIATAINYQYDGTRVPRRSSLKACSSYGGEPLSSQSCHGGVVRRRAPRRNSALEVRVRGERNPVQRSRSIDFAEKVQVKEVKPVKEMTDNVRDLWLQADDFAEMKERRRWLLEQYKREQRRASADMLSSSSSNNIMAPTLASIHHTNERNNEDSFRGLERYIDKSGRRQRNVAWDTVLLEQDEQECSGNFDENRIAELYKFSTQESPEKAFARAQQDREAIRDIGVHAISQEEIHALFHRALQQNGWDEGSWSGTWKDPVAQRPFTLGEPGGQITGSIFAYRVNYQDSRAGGADTITIVYQIPTLAWAAIGFSDNGGSMIGSEAVIALPDTNQVLKYSLGGKSVDAVQPMPASRQTLVESGVIQDEGVTTFAFTKIMREAGEVPIEDGLNTWLGAWGSSNTIGFHSNRQPFNIDIPTGALEIISPGEGVGATQAPEENQAPAAVDIEVNANGLTAVPLQGQLDGAVLEFSVNSADPRAGEQDTITFVYTVPAAAWAGIAFSDNGGFMIGSQAVIGLPDDGTVLKYNLNAKSNAGVVPFADAQQTLIDASVTQNGDTTILTFTKIMVEDGEIPIVFGGNTFLGAWGFGNNLGVHAVRESFALDLAGDGEIENLENRKESYWKAHGFIAGIAWGLLSPLAIAASVLRKLFDGPLWFQIHRSLNILVVVSTIIAFGLAVAAINQETPEGASPQHFNPDPNPHKLVGLVIFIIAIIQALLGIFRPHVPEAGQKKSSARVAWEILHRCLGFICLGMAIYQVQSGIKIYLNIFNSSANYILTIFWTVIGCILGAMVLGFVAIKGMNIGAEESQSTSKQVNDVDDQEQPSA</sequence>
<keyword evidence="6 9" id="KW-1133">Transmembrane helix</keyword>
<feature type="transmembrane region" description="Helical" evidence="9">
    <location>
        <begin position="802"/>
        <end position="823"/>
    </location>
</feature>